<dbReference type="InterPro" id="IPR001173">
    <property type="entry name" value="Glyco_trans_2-like"/>
</dbReference>
<dbReference type="InterPro" id="IPR029044">
    <property type="entry name" value="Nucleotide-diphossugar_trans"/>
</dbReference>
<evidence type="ECO:0000313" key="8">
    <source>
        <dbReference type="Proteomes" id="UP000516421"/>
    </source>
</evidence>
<accession>A0A7H2BIZ0</accession>
<evidence type="ECO:0000256" key="2">
    <source>
        <dbReference type="ARBA" id="ARBA00006739"/>
    </source>
</evidence>
<dbReference type="PANTHER" id="PTHR43179">
    <property type="entry name" value="RHAMNOSYLTRANSFERASE WBBL"/>
    <property type="match status" value="1"/>
</dbReference>
<evidence type="ECO:0000256" key="3">
    <source>
        <dbReference type="ARBA" id="ARBA00022676"/>
    </source>
</evidence>
<dbReference type="AlphaFoldDB" id="A0A7H2BIZ0"/>
<comment type="pathway">
    <text evidence="1">Cell wall biogenesis; cell wall polysaccharide biosynthesis.</text>
</comment>
<organism evidence="7 8">
    <name type="scientific">Rothia amarae</name>
    <dbReference type="NCBI Taxonomy" id="169480"/>
    <lineage>
        <taxon>Bacteria</taxon>
        <taxon>Bacillati</taxon>
        <taxon>Actinomycetota</taxon>
        <taxon>Actinomycetes</taxon>
        <taxon>Micrococcales</taxon>
        <taxon>Micrococcaceae</taxon>
        <taxon>Rothia</taxon>
    </lineage>
</organism>
<keyword evidence="3" id="KW-0328">Glycosyltransferase</keyword>
<dbReference type="CDD" id="cd00761">
    <property type="entry name" value="Glyco_tranf_GTA_type"/>
    <property type="match status" value="1"/>
</dbReference>
<feature type="domain" description="Galactosyltransferase C-terminal" evidence="6">
    <location>
        <begin position="170"/>
        <end position="225"/>
    </location>
</feature>
<dbReference type="KEGG" id="rama:IDM48_09780"/>
<dbReference type="EMBL" id="CP061538">
    <property type="protein sequence ID" value="QNV39636.1"/>
    <property type="molecule type" value="Genomic_DNA"/>
</dbReference>
<evidence type="ECO:0000256" key="1">
    <source>
        <dbReference type="ARBA" id="ARBA00004776"/>
    </source>
</evidence>
<dbReference type="SUPFAM" id="SSF53448">
    <property type="entry name" value="Nucleotide-diphospho-sugar transferases"/>
    <property type="match status" value="1"/>
</dbReference>
<dbReference type="PANTHER" id="PTHR43179:SF12">
    <property type="entry name" value="GALACTOFURANOSYLTRANSFERASE GLFT2"/>
    <property type="match status" value="1"/>
</dbReference>
<evidence type="ECO:0000256" key="4">
    <source>
        <dbReference type="ARBA" id="ARBA00022679"/>
    </source>
</evidence>
<evidence type="ECO:0000259" key="6">
    <source>
        <dbReference type="Pfam" id="PF02709"/>
    </source>
</evidence>
<dbReference type="InterPro" id="IPR027791">
    <property type="entry name" value="Galactosyl_T_C"/>
</dbReference>
<dbReference type="RefSeq" id="WP_190617168.1">
    <property type="nucleotide sequence ID" value="NZ_CP061538.1"/>
</dbReference>
<evidence type="ECO:0000259" key="5">
    <source>
        <dbReference type="Pfam" id="PF00535"/>
    </source>
</evidence>
<reference evidence="7 8" key="1">
    <citation type="submission" date="2020-09" db="EMBL/GenBank/DDBJ databases">
        <title>Investigation of environmental microbe.</title>
        <authorList>
            <person name="Ou Y."/>
            <person name="Kang Q."/>
        </authorList>
    </citation>
    <scope>NUCLEOTIDE SEQUENCE [LARGE SCALE GENOMIC DNA]</scope>
    <source>
        <strain evidence="7 8">KJZ-9</strain>
    </source>
</reference>
<dbReference type="Proteomes" id="UP000516421">
    <property type="component" value="Chromosome"/>
</dbReference>
<dbReference type="Pfam" id="PF02709">
    <property type="entry name" value="Glyco_transf_7C"/>
    <property type="match status" value="1"/>
</dbReference>
<sequence>MTTVVTLADFNRRERVVAQHEYLLQTAHDAGEEPPRHGVVILGPERFAVDGVEIIAHLSDRQPHLAAARNLAGDWATGSESGRSRANETIIFLDADCVPGSDLLRRYRQALEQEPSAVVTGPVTYLQETDSQLEQIRAGAQSPSWLDQLRQPHPARPEIEGTQLRKATEQEYDVFWSLTFALTSATWRRIRRSWGGFDEDFHGYGGEDTDFGWQMREHGVPLFWVGGADAFHVWHPVSSPPWEHLNDIVENANRFYAKWGKWPMKDWLDAFERDGAVQLMPTVGKYAVVK</sequence>
<comment type="similarity">
    <text evidence="2">Belongs to the glycosyltransferase 2 family.</text>
</comment>
<dbReference type="Gene3D" id="3.90.550.10">
    <property type="entry name" value="Spore Coat Polysaccharide Biosynthesis Protein SpsA, Chain A"/>
    <property type="match status" value="1"/>
</dbReference>
<proteinExistence type="inferred from homology"/>
<keyword evidence="8" id="KW-1185">Reference proteome</keyword>
<protein>
    <submittedName>
        <fullName evidence="7">Glycosyltransferase</fullName>
    </submittedName>
</protein>
<evidence type="ECO:0000313" key="7">
    <source>
        <dbReference type="EMBL" id="QNV39636.1"/>
    </source>
</evidence>
<dbReference type="Pfam" id="PF00535">
    <property type="entry name" value="Glycos_transf_2"/>
    <property type="match status" value="1"/>
</dbReference>
<gene>
    <name evidence="7" type="ORF">IDM48_09780</name>
</gene>
<feature type="domain" description="Glycosyltransferase 2-like" evidence="5">
    <location>
        <begin position="57"/>
        <end position="137"/>
    </location>
</feature>
<name>A0A7H2BIZ0_9MICC</name>
<keyword evidence="4 7" id="KW-0808">Transferase</keyword>
<dbReference type="GO" id="GO:0016757">
    <property type="term" value="F:glycosyltransferase activity"/>
    <property type="evidence" value="ECO:0007669"/>
    <property type="project" value="UniProtKB-KW"/>
</dbReference>